<dbReference type="Proteomes" id="UP000633278">
    <property type="component" value="Unassembled WGS sequence"/>
</dbReference>
<evidence type="ECO:0000259" key="1">
    <source>
        <dbReference type="Pfam" id="PF03544"/>
    </source>
</evidence>
<reference evidence="2" key="1">
    <citation type="journal article" date="2014" name="Int. J. Syst. Evol. Microbiol.">
        <title>Complete genome sequence of Corynebacterium casei LMG S-19264T (=DSM 44701T), isolated from a smear-ripened cheese.</title>
        <authorList>
            <consortium name="US DOE Joint Genome Institute (JGI-PGF)"/>
            <person name="Walter F."/>
            <person name="Albersmeier A."/>
            <person name="Kalinowski J."/>
            <person name="Ruckert C."/>
        </authorList>
    </citation>
    <scope>NUCLEOTIDE SEQUENCE</scope>
    <source>
        <strain evidence="2">CGMCC 1.15763</strain>
    </source>
</reference>
<protein>
    <recommendedName>
        <fullName evidence="1">TonB C-terminal domain-containing protein</fullName>
    </recommendedName>
</protein>
<evidence type="ECO:0000313" key="2">
    <source>
        <dbReference type="EMBL" id="GGG90292.1"/>
    </source>
</evidence>
<accession>A0A917HUZ6</accession>
<comment type="caution">
    <text evidence="2">The sequence shown here is derived from an EMBL/GenBank/DDBJ whole genome shotgun (WGS) entry which is preliminary data.</text>
</comment>
<proteinExistence type="predicted"/>
<keyword evidence="3" id="KW-1185">Reference proteome</keyword>
<evidence type="ECO:0000313" key="3">
    <source>
        <dbReference type="Proteomes" id="UP000633278"/>
    </source>
</evidence>
<gene>
    <name evidence="2" type="ORF">GCM10011416_03610</name>
</gene>
<feature type="domain" description="TonB C-terminal" evidence="1">
    <location>
        <begin position="274"/>
        <end position="330"/>
    </location>
</feature>
<dbReference type="InterPro" id="IPR037682">
    <property type="entry name" value="TonB_C"/>
</dbReference>
<name>A0A917HUZ6_9FLAO</name>
<dbReference type="SUPFAM" id="SSF74653">
    <property type="entry name" value="TolA/TonB C-terminal domain"/>
    <property type="match status" value="1"/>
</dbReference>
<dbReference type="GO" id="GO:0055085">
    <property type="term" value="P:transmembrane transport"/>
    <property type="evidence" value="ECO:0007669"/>
    <property type="project" value="InterPro"/>
</dbReference>
<organism evidence="2 3">
    <name type="scientific">Polaribacter pacificus</name>
    <dbReference type="NCBI Taxonomy" id="1775173"/>
    <lineage>
        <taxon>Bacteria</taxon>
        <taxon>Pseudomonadati</taxon>
        <taxon>Bacteroidota</taxon>
        <taxon>Flavobacteriia</taxon>
        <taxon>Flavobacteriales</taxon>
        <taxon>Flavobacteriaceae</taxon>
    </lineage>
</organism>
<dbReference type="EMBL" id="BMJW01000001">
    <property type="protein sequence ID" value="GGG90292.1"/>
    <property type="molecule type" value="Genomic_DNA"/>
</dbReference>
<reference evidence="2" key="2">
    <citation type="submission" date="2020-09" db="EMBL/GenBank/DDBJ databases">
        <authorList>
            <person name="Sun Q."/>
            <person name="Zhou Y."/>
        </authorList>
    </citation>
    <scope>NUCLEOTIDE SEQUENCE</scope>
    <source>
        <strain evidence="2">CGMCC 1.15763</strain>
    </source>
</reference>
<dbReference type="Gene3D" id="3.30.1150.10">
    <property type="match status" value="1"/>
</dbReference>
<sequence>MYSQDNKDIARIYLQKAATSFEGGDFEKATNYLEKSVKYLDGIKSTDVAIFGAKLYVQKKNFLLAQKYAKQYFVLSKNKKSKEYSDMLLQYVEIKDAVDKLPKEETGGDKDTTTVKVLPQEKKVHPQFLKAKAAFKEKNYILAKVALDAYFLEVKDKTTDEYQEVLNFFVEVKDKLESPTTPTPQVKDVVKKDSIEVPTAIDPIKVKKDSTTIESETDFVIVQTAPVYPGCNGDNTAIKSCLDTSLKAFFVQNFNAGLASELGLEMGVQKITSAFMINEEGVISDIKIQAAHSSLEAEALRVLKLVPTMKPATQRGKPVSIKYSFPISFNVQ</sequence>
<dbReference type="Pfam" id="PF03544">
    <property type="entry name" value="TonB_C"/>
    <property type="match status" value="1"/>
</dbReference>
<dbReference type="AlphaFoldDB" id="A0A917HUZ6"/>